<dbReference type="EMBL" id="LN902844">
    <property type="protein sequence ID" value="CDS43243.1"/>
    <property type="molecule type" value="Genomic_DNA"/>
</dbReference>
<keyword evidence="3" id="KW-1185">Reference proteome</keyword>
<dbReference type="STRING" id="6211.A0A068YM21"/>
<feature type="compositionally biased region" description="Low complexity" evidence="1">
    <location>
        <begin position="358"/>
        <end position="370"/>
    </location>
</feature>
<dbReference type="AlphaFoldDB" id="A0A068YM21"/>
<feature type="region of interest" description="Disordered" evidence="1">
    <location>
        <begin position="203"/>
        <end position="224"/>
    </location>
</feature>
<feature type="compositionally biased region" description="Polar residues" evidence="1">
    <location>
        <begin position="378"/>
        <end position="388"/>
    </location>
</feature>
<dbReference type="Gene3D" id="3.40.50.450">
    <property type="match status" value="1"/>
</dbReference>
<evidence type="ECO:0000256" key="1">
    <source>
        <dbReference type="SAM" id="MobiDB-lite"/>
    </source>
</evidence>
<dbReference type="eggNOG" id="ENOG502RC5J">
    <property type="taxonomic scope" value="Eukaryota"/>
</dbReference>
<feature type="compositionally biased region" description="Low complexity" evidence="1">
    <location>
        <begin position="389"/>
        <end position="399"/>
    </location>
</feature>
<sequence length="514" mass="56687">MSSVLSKRKVFETLCLVEAAKKPAPSLGECLDEVFLGGACNPTTWRKDTAIPFLEANGIPYFNPQFDEWCPELIAQEAAAKERASCLLFVFQPHLTRGLASLVEVAYFAARSHLRNNSSFYRPSRLLLVVRPSPSTLALGGPAIFHATPAEAASIKAAYQWLEGLRFSHVRFFERLEDALLHIKALYQSRQKVAMGLHSAAHLNRQSMKREQKKGADPDPYDKAQNMTGKKLLATYQYSPFHRKVTADLTFDLYCGGTAPKGVDANSKGKMGATNATATTNWVLCRQHTKRDFALSMAVQRHCSRLYFHISRQGLWIVEQMEAAFAIGSGKEVILCVEYLSDDGNVTSIAAESEQETSSGNSSGYSSLASTPDEAYQPPSTTTTIVTDPSSLSSSSPVSYPLPPFRSVSCSRMGLMRNHLVVVECEKEHHTIRKDKAKENRTTEKVISLPSTPSVVVFGGNEVCGLSPIAVKDHNRSRNYLKALLEEAVERGDGRGLLLSRPVEDIKDLFSTLF</sequence>
<organism evidence="2 3">
    <name type="scientific">Echinococcus multilocularis</name>
    <name type="common">Fox tapeworm</name>
    <dbReference type="NCBI Taxonomy" id="6211"/>
    <lineage>
        <taxon>Eukaryota</taxon>
        <taxon>Metazoa</taxon>
        <taxon>Spiralia</taxon>
        <taxon>Lophotrochozoa</taxon>
        <taxon>Platyhelminthes</taxon>
        <taxon>Cestoda</taxon>
        <taxon>Eucestoda</taxon>
        <taxon>Cyclophyllidea</taxon>
        <taxon>Taeniidae</taxon>
        <taxon>Echinococcus</taxon>
    </lineage>
</organism>
<dbReference type="PANTHER" id="PTHR36300:SF1">
    <property type="entry name" value="RAW, ISOFORM A"/>
    <property type="match status" value="1"/>
</dbReference>
<feature type="compositionally biased region" description="Basic and acidic residues" evidence="1">
    <location>
        <begin position="208"/>
        <end position="222"/>
    </location>
</feature>
<evidence type="ECO:0000313" key="3">
    <source>
        <dbReference type="Proteomes" id="UP000017246"/>
    </source>
</evidence>
<dbReference type="OrthoDB" id="6493944at2759"/>
<proteinExistence type="predicted"/>
<gene>
    <name evidence="2" type="ORF">EmuJ_001098400</name>
</gene>
<dbReference type="GO" id="GO:0005886">
    <property type="term" value="C:plasma membrane"/>
    <property type="evidence" value="ECO:0007669"/>
    <property type="project" value="TreeGrafter"/>
</dbReference>
<protein>
    <submittedName>
        <fullName evidence="2">Expressed conserved protein</fullName>
    </submittedName>
</protein>
<reference evidence="2" key="1">
    <citation type="journal article" date="2013" name="Nature">
        <title>The genomes of four tapeworm species reveal adaptations to parasitism.</title>
        <authorList>
            <person name="Tsai I.J."/>
            <person name="Zarowiecki M."/>
            <person name="Holroyd N."/>
            <person name="Garciarrubio A."/>
            <person name="Sanchez-Flores A."/>
            <person name="Brooks K.L."/>
            <person name="Tracey A."/>
            <person name="Bobes R.J."/>
            <person name="Fragoso G."/>
            <person name="Sciutto E."/>
            <person name="Aslett M."/>
            <person name="Beasley H."/>
            <person name="Bennett H.M."/>
            <person name="Cai J."/>
            <person name="Camicia F."/>
            <person name="Clark R."/>
            <person name="Cucher M."/>
            <person name="De Silva N."/>
            <person name="Day T.A."/>
            <person name="Deplazes P."/>
            <person name="Estrada K."/>
            <person name="Fernandez C."/>
            <person name="Holland P.W."/>
            <person name="Hou J."/>
            <person name="Hu S."/>
            <person name="Huckvale T."/>
            <person name="Hung S.S."/>
            <person name="Kamenetzky L."/>
            <person name="Keane J.A."/>
            <person name="Kiss F."/>
            <person name="Koziol U."/>
            <person name="Lambert O."/>
            <person name="Liu K."/>
            <person name="Luo X."/>
            <person name="Luo Y."/>
            <person name="Macchiaroli N."/>
            <person name="Nichol S."/>
            <person name="Paps J."/>
            <person name="Parkinson J."/>
            <person name="Pouchkina-Stantcheva N."/>
            <person name="Riddiford N."/>
            <person name="Rosenzvit M."/>
            <person name="Salinas G."/>
            <person name="Wasmuth J.D."/>
            <person name="Zamanian M."/>
            <person name="Zheng Y."/>
            <person name="Cai X."/>
            <person name="Soberon X."/>
            <person name="Olson P.D."/>
            <person name="Laclette J.P."/>
            <person name="Brehm K."/>
            <person name="Berriman M."/>
            <person name="Garciarrubio A."/>
            <person name="Bobes R.J."/>
            <person name="Fragoso G."/>
            <person name="Sanchez-Flores A."/>
            <person name="Estrada K."/>
            <person name="Cevallos M.A."/>
            <person name="Morett E."/>
            <person name="Gonzalez V."/>
            <person name="Portillo T."/>
            <person name="Ochoa-Leyva A."/>
            <person name="Jose M.V."/>
            <person name="Sciutto E."/>
            <person name="Landa A."/>
            <person name="Jimenez L."/>
            <person name="Valdes V."/>
            <person name="Carrero J.C."/>
            <person name="Larralde C."/>
            <person name="Morales-Montor J."/>
            <person name="Limon-Lason J."/>
            <person name="Soberon X."/>
            <person name="Laclette J.P."/>
        </authorList>
    </citation>
    <scope>NUCLEOTIDE SEQUENCE [LARGE SCALE GENOMIC DNA]</scope>
</reference>
<dbReference type="InterPro" id="IPR039470">
    <property type="entry name" value="Nuc_deoxyri_tr2"/>
</dbReference>
<accession>A0A068YM21</accession>
<reference evidence="2" key="2">
    <citation type="submission" date="2015-11" db="EMBL/GenBank/DDBJ databases">
        <authorList>
            <person name="Zhang Y."/>
            <person name="Guo Z."/>
        </authorList>
    </citation>
    <scope>NUCLEOTIDE SEQUENCE</scope>
</reference>
<dbReference type="PANTHER" id="PTHR36300">
    <property type="entry name" value="RAW, ISOFORM A"/>
    <property type="match status" value="1"/>
</dbReference>
<dbReference type="OMA" id="GLWIVEQ"/>
<dbReference type="Proteomes" id="UP000017246">
    <property type="component" value="Unassembled WGS sequence"/>
</dbReference>
<name>A0A068YM21_ECHMU</name>
<feature type="region of interest" description="Disordered" evidence="1">
    <location>
        <begin position="351"/>
        <end position="399"/>
    </location>
</feature>
<dbReference type="Pfam" id="PF15891">
    <property type="entry name" value="Nuc_deoxyri_tr2"/>
    <property type="match status" value="1"/>
</dbReference>
<evidence type="ECO:0000313" key="2">
    <source>
        <dbReference type="EMBL" id="CDS43243.1"/>
    </source>
</evidence>